<feature type="compositionally biased region" description="Low complexity" evidence="1">
    <location>
        <begin position="239"/>
        <end position="249"/>
    </location>
</feature>
<dbReference type="Proteomes" id="UP000756132">
    <property type="component" value="Chromosome 10"/>
</dbReference>
<dbReference type="KEGG" id="ffu:CLAFUR5_12245"/>
<dbReference type="EMBL" id="CP090172">
    <property type="protein sequence ID" value="UJO22489.1"/>
    <property type="molecule type" value="Genomic_DNA"/>
</dbReference>
<evidence type="ECO:0000256" key="1">
    <source>
        <dbReference type="SAM" id="MobiDB-lite"/>
    </source>
</evidence>
<accession>A0A9Q8PHF3</accession>
<keyword evidence="3" id="KW-1185">Reference proteome</keyword>
<dbReference type="GeneID" id="71992123"/>
<reference evidence="2" key="2">
    <citation type="journal article" date="2022" name="Microb. Genom.">
        <title>A chromosome-scale genome assembly of the tomato pathogen Cladosporium fulvum reveals a compartmentalized genome architecture and the presence of a dispensable chromosome.</title>
        <authorList>
            <person name="Zaccaron A.Z."/>
            <person name="Chen L.H."/>
            <person name="Samaras A."/>
            <person name="Stergiopoulos I."/>
        </authorList>
    </citation>
    <scope>NUCLEOTIDE SEQUENCE</scope>
    <source>
        <strain evidence="2">Race5_Kim</strain>
    </source>
</reference>
<organism evidence="2 3">
    <name type="scientific">Passalora fulva</name>
    <name type="common">Tomato leaf mold</name>
    <name type="synonym">Cladosporium fulvum</name>
    <dbReference type="NCBI Taxonomy" id="5499"/>
    <lineage>
        <taxon>Eukaryota</taxon>
        <taxon>Fungi</taxon>
        <taxon>Dikarya</taxon>
        <taxon>Ascomycota</taxon>
        <taxon>Pezizomycotina</taxon>
        <taxon>Dothideomycetes</taxon>
        <taxon>Dothideomycetidae</taxon>
        <taxon>Mycosphaerellales</taxon>
        <taxon>Mycosphaerellaceae</taxon>
        <taxon>Fulvia</taxon>
    </lineage>
</organism>
<protein>
    <submittedName>
        <fullName evidence="2">Uncharacterized protein</fullName>
    </submittedName>
</protein>
<dbReference type="AlphaFoldDB" id="A0A9Q8PHF3"/>
<feature type="region of interest" description="Disordered" evidence="1">
    <location>
        <begin position="238"/>
        <end position="281"/>
    </location>
</feature>
<proteinExistence type="predicted"/>
<reference evidence="2" key="1">
    <citation type="submission" date="2021-12" db="EMBL/GenBank/DDBJ databases">
        <authorList>
            <person name="Zaccaron A."/>
            <person name="Stergiopoulos I."/>
        </authorList>
    </citation>
    <scope>NUCLEOTIDE SEQUENCE</scope>
    <source>
        <strain evidence="2">Race5_Kim</strain>
    </source>
</reference>
<evidence type="ECO:0000313" key="3">
    <source>
        <dbReference type="Proteomes" id="UP000756132"/>
    </source>
</evidence>
<dbReference type="RefSeq" id="XP_047766855.1">
    <property type="nucleotide sequence ID" value="XM_047911393.1"/>
</dbReference>
<gene>
    <name evidence="2" type="ORF">CLAFUR5_12245</name>
</gene>
<evidence type="ECO:0000313" key="2">
    <source>
        <dbReference type="EMBL" id="UJO22489.1"/>
    </source>
</evidence>
<name>A0A9Q8PHF3_PASFU</name>
<sequence length="281" mass="31309">MDVDKVIRAFENWPKAKDFRYACPPPSGLLRRTVNPPPPPPTIQVILVYGSIYEMIHKIVPSLAGHLGNWGILNISDLLYTLNKLPHDHPAKKDVLCNMDRYALEECSVRKLNPSPQLLIDIVKCQIDEHVAVGHRKFMIYGLPSGAGPLHWFREKIAEPNAIIILQDPEPLPWHAQVKDYYRVGRKTDKVLIVPVVENSTVKTYERLLSALRQRIQASMRATKPAGEMAVAHVPENHATATTDTSTPPAKGPQIDRTDTPMVDGGDEDPMDTGQDALGSK</sequence>